<dbReference type="Proteomes" id="UP000325113">
    <property type="component" value="Unassembled WGS sequence"/>
</dbReference>
<protein>
    <recommendedName>
        <fullName evidence="5">Dynein regulatory complex protein 10</fullName>
    </recommendedName>
</protein>
<evidence type="ECO:0000313" key="4">
    <source>
        <dbReference type="Proteomes" id="UP000325113"/>
    </source>
</evidence>
<organism evidence="3 4">
    <name type="scientific">Cafeteria roenbergensis</name>
    <name type="common">Marine flagellate</name>
    <dbReference type="NCBI Taxonomy" id="33653"/>
    <lineage>
        <taxon>Eukaryota</taxon>
        <taxon>Sar</taxon>
        <taxon>Stramenopiles</taxon>
        <taxon>Bigyra</taxon>
        <taxon>Opalozoa</taxon>
        <taxon>Bicosoecida</taxon>
        <taxon>Cafeteriaceae</taxon>
        <taxon>Cafeteria</taxon>
    </lineage>
</organism>
<feature type="coiled-coil region" evidence="1">
    <location>
        <begin position="334"/>
        <end position="403"/>
    </location>
</feature>
<feature type="coiled-coil region" evidence="1">
    <location>
        <begin position="240"/>
        <end position="274"/>
    </location>
</feature>
<feature type="region of interest" description="Disordered" evidence="2">
    <location>
        <begin position="41"/>
        <end position="67"/>
    </location>
</feature>
<proteinExistence type="predicted"/>
<dbReference type="EMBL" id="VLTM01000096">
    <property type="protein sequence ID" value="KAA0153782.1"/>
    <property type="molecule type" value="Genomic_DNA"/>
</dbReference>
<name>A0A5A8CL06_CAFRO</name>
<reference evidence="3 4" key="1">
    <citation type="submission" date="2019-07" db="EMBL/GenBank/DDBJ databases">
        <title>Genomes of Cafeteria roenbergensis.</title>
        <authorList>
            <person name="Fischer M.G."/>
            <person name="Hackl T."/>
            <person name="Roman M."/>
        </authorList>
    </citation>
    <scope>NUCLEOTIDE SEQUENCE [LARGE SCALE GENOMIC DNA]</scope>
    <source>
        <strain evidence="3 4">Cflag</strain>
    </source>
</reference>
<dbReference type="AlphaFoldDB" id="A0A5A8CL06"/>
<sequence>MSSIVEVESWRVAEILGTAAAQLELLALVPKGKRLATVASAGAERAATTSSHSRRGPKGSTTDAAGPSAAVDAELADALAALSAAEAGAERHRKEALGEETKESVAARAWASACCKRVARAMSAAAAVAGPEGRSSALLAQLRQKLEQRRAPHVDVTDVGEGKDEDDGDDDGSGAEGRGQEEQLFPLESMARVVGALRLAMHARMRTNAEQEAIRQEFERTVSARIREGHAREDLLLEEHRRMEMRHKDEEDRLTEMQSKLVLELRDLSEAEARRRAALESDIEQRETAIRAGAEDRTHRLVDSLSAAKAALTEAEERDLTEEARLRKVRNYQVRDLAERLGTYDKTMRELRDKEKALTADNEALEEHCASLEAHFALLDRNRSIAQEQVMQLQAKREKAAQDYMDKYSGPVARIARWHQRLKAKWEADRKAKKGGAKKKGR</sequence>
<evidence type="ECO:0000256" key="1">
    <source>
        <dbReference type="SAM" id="Coils"/>
    </source>
</evidence>
<feature type="region of interest" description="Disordered" evidence="2">
    <location>
        <begin position="146"/>
        <end position="184"/>
    </location>
</feature>
<gene>
    <name evidence="3" type="ORF">FNF31_06386</name>
</gene>
<evidence type="ECO:0008006" key="5">
    <source>
        <dbReference type="Google" id="ProtNLM"/>
    </source>
</evidence>
<evidence type="ECO:0000256" key="2">
    <source>
        <dbReference type="SAM" id="MobiDB-lite"/>
    </source>
</evidence>
<comment type="caution">
    <text evidence="3">The sequence shown here is derived from an EMBL/GenBank/DDBJ whole genome shotgun (WGS) entry which is preliminary data.</text>
</comment>
<feature type="compositionally biased region" description="Acidic residues" evidence="2">
    <location>
        <begin position="163"/>
        <end position="173"/>
    </location>
</feature>
<accession>A0A5A8CL06</accession>
<feature type="compositionally biased region" description="Basic and acidic residues" evidence="2">
    <location>
        <begin position="146"/>
        <end position="162"/>
    </location>
</feature>
<keyword evidence="1" id="KW-0175">Coiled coil</keyword>
<evidence type="ECO:0000313" key="3">
    <source>
        <dbReference type="EMBL" id="KAA0153782.1"/>
    </source>
</evidence>